<evidence type="ECO:0000313" key="8">
    <source>
        <dbReference type="EMBL" id="OLT60229.1"/>
    </source>
</evidence>
<evidence type="ECO:0000259" key="7">
    <source>
        <dbReference type="Pfam" id="PF00892"/>
    </source>
</evidence>
<evidence type="ECO:0000313" key="9">
    <source>
        <dbReference type="Proteomes" id="UP000186657"/>
    </source>
</evidence>
<feature type="transmembrane region" description="Helical" evidence="6">
    <location>
        <begin position="117"/>
        <end position="139"/>
    </location>
</feature>
<name>A0A1U7N2Q0_9CYAN</name>
<dbReference type="AlphaFoldDB" id="A0A1U7N2Q0"/>
<evidence type="ECO:0000256" key="3">
    <source>
        <dbReference type="ARBA" id="ARBA00022692"/>
    </source>
</evidence>
<protein>
    <submittedName>
        <fullName evidence="8">Multidrug DMT transporter permease</fullName>
    </submittedName>
</protein>
<dbReference type="EMBL" id="MKZS01000001">
    <property type="protein sequence ID" value="OLT60229.1"/>
    <property type="molecule type" value="Genomic_DNA"/>
</dbReference>
<feature type="transmembrane region" description="Helical" evidence="6">
    <location>
        <begin position="268"/>
        <end position="288"/>
    </location>
</feature>
<organism evidence="8 9">
    <name type="scientific">Moorena bouillonii PNG</name>
    <dbReference type="NCBI Taxonomy" id="568701"/>
    <lineage>
        <taxon>Bacteria</taxon>
        <taxon>Bacillati</taxon>
        <taxon>Cyanobacteriota</taxon>
        <taxon>Cyanophyceae</taxon>
        <taxon>Coleofasciculales</taxon>
        <taxon>Coleofasciculaceae</taxon>
        <taxon>Moorena</taxon>
    </lineage>
</organism>
<feature type="transmembrane region" description="Helical" evidence="6">
    <location>
        <begin position="93"/>
        <end position="111"/>
    </location>
</feature>
<evidence type="ECO:0000256" key="1">
    <source>
        <dbReference type="ARBA" id="ARBA00004141"/>
    </source>
</evidence>
<dbReference type="InterPro" id="IPR037185">
    <property type="entry name" value="EmrE-like"/>
</dbReference>
<dbReference type="RefSeq" id="WP_075900289.1">
    <property type="nucleotide sequence ID" value="NZ_MKZS01000001.1"/>
</dbReference>
<dbReference type="GO" id="GO:0016020">
    <property type="term" value="C:membrane"/>
    <property type="evidence" value="ECO:0007669"/>
    <property type="project" value="UniProtKB-SubCell"/>
</dbReference>
<comment type="caution">
    <text evidence="8">The sequence shown here is derived from an EMBL/GenBank/DDBJ whole genome shotgun (WGS) entry which is preliminary data.</text>
</comment>
<feature type="transmembrane region" description="Helical" evidence="6">
    <location>
        <begin position="294"/>
        <end position="311"/>
    </location>
</feature>
<proteinExistence type="inferred from homology"/>
<evidence type="ECO:0000256" key="6">
    <source>
        <dbReference type="SAM" id="Phobius"/>
    </source>
</evidence>
<feature type="domain" description="EamA" evidence="7">
    <location>
        <begin position="176"/>
        <end position="310"/>
    </location>
</feature>
<feature type="transmembrane region" description="Helical" evidence="6">
    <location>
        <begin position="175"/>
        <end position="195"/>
    </location>
</feature>
<dbReference type="SUPFAM" id="SSF103481">
    <property type="entry name" value="Multidrug resistance efflux transporter EmrE"/>
    <property type="match status" value="2"/>
</dbReference>
<accession>A0A1U7N2Q0</accession>
<dbReference type="InterPro" id="IPR000620">
    <property type="entry name" value="EamA_dom"/>
</dbReference>
<dbReference type="Pfam" id="PF00892">
    <property type="entry name" value="EamA"/>
    <property type="match status" value="2"/>
</dbReference>
<feature type="transmembrane region" description="Helical" evidence="6">
    <location>
        <begin position="146"/>
        <end position="163"/>
    </location>
</feature>
<feature type="transmembrane region" description="Helical" evidence="6">
    <location>
        <begin position="52"/>
        <end position="72"/>
    </location>
</feature>
<evidence type="ECO:0000256" key="5">
    <source>
        <dbReference type="ARBA" id="ARBA00023136"/>
    </source>
</evidence>
<feature type="transmembrane region" description="Helical" evidence="6">
    <location>
        <begin position="21"/>
        <end position="40"/>
    </location>
</feature>
<sequence length="326" mass="35337">MNAQGKLSRIQYLSSFPIDSLAALLGSIICLSLSPIFIRLSELEIGPKATAFNRFWIAAVAFGLLNSWLNAGQHKQDAEPKLQKNYLGAEKRLLIADGLLLAMGTICWTWSLTQTSVANSSIIHNLIPIFTILGGWLAFGQLFDRRFIVGMFVAIAGVTLLEINELLSFRIGPQLLGDLAALVSAIFFGVHPLIAEQLRTKFNSVTIMTWSSTTSCLLLLPVTVLFSKEQLFPSSLTGWFSVIALAVVGQMLGIGLWTYCLKKLSSGFASLVGLIVPVLSSLEGWAILSEPLTFLALVSFVVILVGMYLAISSRSAIKPAIESANN</sequence>
<keyword evidence="4 6" id="KW-1133">Transmembrane helix</keyword>
<feature type="domain" description="EamA" evidence="7">
    <location>
        <begin position="23"/>
        <end position="161"/>
    </location>
</feature>
<dbReference type="Proteomes" id="UP000186657">
    <property type="component" value="Unassembled WGS sequence"/>
</dbReference>
<dbReference type="PANTHER" id="PTHR32322:SF2">
    <property type="entry name" value="EAMA DOMAIN-CONTAINING PROTEIN"/>
    <property type="match status" value="1"/>
</dbReference>
<feature type="transmembrane region" description="Helical" evidence="6">
    <location>
        <begin position="207"/>
        <end position="226"/>
    </location>
</feature>
<comment type="similarity">
    <text evidence="2">Belongs to the EamA transporter family.</text>
</comment>
<feature type="transmembrane region" description="Helical" evidence="6">
    <location>
        <begin position="238"/>
        <end position="261"/>
    </location>
</feature>
<gene>
    <name evidence="8" type="ORF">BJP37_15555</name>
</gene>
<keyword evidence="5 6" id="KW-0472">Membrane</keyword>
<keyword evidence="3 6" id="KW-0812">Transmembrane</keyword>
<keyword evidence="9" id="KW-1185">Reference proteome</keyword>
<reference evidence="8 9" key="1">
    <citation type="submission" date="2016-10" db="EMBL/GenBank/DDBJ databases">
        <title>Comparative genomics uncovers the prolific and rare metabolic potential of the cyanobacterial genus Moorea.</title>
        <authorList>
            <person name="Leao T."/>
            <person name="Castelao G."/>
            <person name="Korobeynikov A."/>
            <person name="Monroe E.A."/>
            <person name="Podell S."/>
            <person name="Glukhov E."/>
            <person name="Allen E."/>
            <person name="Gerwick W.H."/>
            <person name="Gerwick L."/>
        </authorList>
    </citation>
    <scope>NUCLEOTIDE SEQUENCE [LARGE SCALE GENOMIC DNA]</scope>
    <source>
        <strain evidence="8 9">PNG5-198</strain>
    </source>
</reference>
<evidence type="ECO:0000256" key="4">
    <source>
        <dbReference type="ARBA" id="ARBA00022989"/>
    </source>
</evidence>
<dbReference type="PANTHER" id="PTHR32322">
    <property type="entry name" value="INNER MEMBRANE TRANSPORTER"/>
    <property type="match status" value="1"/>
</dbReference>
<evidence type="ECO:0000256" key="2">
    <source>
        <dbReference type="ARBA" id="ARBA00007362"/>
    </source>
</evidence>
<comment type="subcellular location">
    <subcellularLocation>
        <location evidence="1">Membrane</location>
        <topology evidence="1">Multi-pass membrane protein</topology>
    </subcellularLocation>
</comment>
<dbReference type="InterPro" id="IPR050638">
    <property type="entry name" value="AA-Vitamin_Transporters"/>
</dbReference>